<dbReference type="GeneID" id="10795586"/>
<dbReference type="KEGG" id="hxa:Halxa_0232"/>
<proteinExistence type="predicted"/>
<keyword evidence="3" id="KW-1185">Reference proteome</keyword>
<sequence>MAQADMTPRQTAPELTAFQRDLLFVIASVGPAKGTTVKGTLEDYYEGEINHGRLYPNLDTLVDSGLITKGQRDKRTNEYDLTARGESVLANRRAWESERLEGVSA</sequence>
<dbReference type="SUPFAM" id="SSF46785">
    <property type="entry name" value="Winged helix' DNA-binding domain"/>
    <property type="match status" value="1"/>
</dbReference>
<dbReference type="Pfam" id="PF03551">
    <property type="entry name" value="PadR"/>
    <property type="match status" value="1"/>
</dbReference>
<reference evidence="3" key="1">
    <citation type="journal article" date="2012" name="Stand. Genomic Sci.">
        <title>Complete genome sequence of Halopiger xanaduensis type strain (SH-6(T)).</title>
        <authorList>
            <person name="Anderson I."/>
            <person name="Tindall B.J."/>
            <person name="Rohde M."/>
            <person name="Lucas S."/>
            <person name="Han J."/>
            <person name="Lapidus A."/>
            <person name="Cheng J.F."/>
            <person name="Goodwin L."/>
            <person name="Pitluck S."/>
            <person name="Peters L."/>
            <person name="Pati A."/>
            <person name="Mikhailova N."/>
            <person name="Pagani I."/>
            <person name="Teshima H."/>
            <person name="Han C."/>
            <person name="Tapia R."/>
            <person name="Land M."/>
            <person name="Woyke T."/>
            <person name="Klenk H.P."/>
            <person name="Kyrpides N."/>
            <person name="Ivanova N."/>
        </authorList>
    </citation>
    <scope>NUCLEOTIDE SEQUENCE [LARGE SCALE GENOMIC DNA]</scope>
    <source>
        <strain evidence="3">DSM 18323 / JCM 14033 / SH-6</strain>
        <plasmid evidence="3">Plasmid pHALXA03</plasmid>
    </source>
</reference>
<protein>
    <submittedName>
        <fullName evidence="2">Transcriptional regulator PadR family protein</fullName>
    </submittedName>
</protein>
<dbReference type="InterPro" id="IPR005149">
    <property type="entry name" value="Tscrpt_reg_PadR_N"/>
</dbReference>
<keyword evidence="2" id="KW-0614">Plasmid</keyword>
<geneLocation type="plasmid" evidence="2 3">
    <name>pHALXA03</name>
</geneLocation>
<evidence type="ECO:0000313" key="3">
    <source>
        <dbReference type="Proteomes" id="UP000006794"/>
    </source>
</evidence>
<dbReference type="InterPro" id="IPR036388">
    <property type="entry name" value="WH-like_DNA-bd_sf"/>
</dbReference>
<dbReference type="Proteomes" id="UP000006794">
    <property type="component" value="Plasmid pHALXA03"/>
</dbReference>
<dbReference type="InterPro" id="IPR036390">
    <property type="entry name" value="WH_DNA-bd_sf"/>
</dbReference>
<dbReference type="HOGENOM" id="CLU_151709_0_0_2"/>
<dbReference type="AlphaFoldDB" id="F8DEN5"/>
<feature type="domain" description="Transcription regulator PadR N-terminal" evidence="1">
    <location>
        <begin position="23"/>
        <end position="90"/>
    </location>
</feature>
<name>F8DEN5_HALXS</name>
<dbReference type="RefSeq" id="WP_013876010.1">
    <property type="nucleotide sequence ID" value="NC_015659.1"/>
</dbReference>
<dbReference type="EMBL" id="CP002842">
    <property type="protein sequence ID" value="AEH39472.1"/>
    <property type="molecule type" value="Genomic_DNA"/>
</dbReference>
<dbReference type="Gene3D" id="1.10.10.10">
    <property type="entry name" value="Winged helix-like DNA-binding domain superfamily/Winged helix DNA-binding domain"/>
    <property type="match status" value="1"/>
</dbReference>
<accession>F8DEN5</accession>
<evidence type="ECO:0000313" key="2">
    <source>
        <dbReference type="EMBL" id="AEH39472.1"/>
    </source>
</evidence>
<evidence type="ECO:0000259" key="1">
    <source>
        <dbReference type="Pfam" id="PF03551"/>
    </source>
</evidence>
<gene>
    <name evidence="2" type="ordered locus">Halxa_0232</name>
</gene>
<organism evidence="2 3">
    <name type="scientific">Halopiger xanaduensis (strain DSM 18323 / JCM 14033 / SH-6)</name>
    <dbReference type="NCBI Taxonomy" id="797210"/>
    <lineage>
        <taxon>Archaea</taxon>
        <taxon>Methanobacteriati</taxon>
        <taxon>Methanobacteriota</taxon>
        <taxon>Stenosarchaea group</taxon>
        <taxon>Halobacteria</taxon>
        <taxon>Halobacteriales</taxon>
        <taxon>Natrialbaceae</taxon>
        <taxon>Halopiger</taxon>
    </lineage>
</organism>
<dbReference type="OrthoDB" id="180497at2157"/>